<dbReference type="InterPro" id="IPR007791">
    <property type="entry name" value="DjlA_N"/>
</dbReference>
<name>A0ABT8RQW0_9FLAO</name>
<dbReference type="Pfam" id="PF05099">
    <property type="entry name" value="TerB"/>
    <property type="match status" value="1"/>
</dbReference>
<dbReference type="RefSeq" id="WP_304436161.1">
    <property type="nucleotide sequence ID" value="NZ_JAUKUC010000001.1"/>
</dbReference>
<evidence type="ECO:0000313" key="3">
    <source>
        <dbReference type="Proteomes" id="UP001168579"/>
    </source>
</evidence>
<organism evidence="2 3">
    <name type="scientific">Maribacter confluentis</name>
    <dbReference type="NCBI Taxonomy" id="1656093"/>
    <lineage>
        <taxon>Bacteria</taxon>
        <taxon>Pseudomonadati</taxon>
        <taxon>Bacteroidota</taxon>
        <taxon>Flavobacteriia</taxon>
        <taxon>Flavobacteriales</taxon>
        <taxon>Flavobacteriaceae</taxon>
        <taxon>Maribacter</taxon>
    </lineage>
</organism>
<sequence>MNFDLSEKLAMVNVIDAVIVADGEIHQGEISALSNLMSIIDFDSNFLMQARTIDTAQSVHILKEMTQDKKDSLAQILEEVALADGYIHEKENDVINHIFNAIGMIKAKKG</sequence>
<evidence type="ECO:0000259" key="1">
    <source>
        <dbReference type="Pfam" id="PF05099"/>
    </source>
</evidence>
<dbReference type="SUPFAM" id="SSF158682">
    <property type="entry name" value="TerB-like"/>
    <property type="match status" value="1"/>
</dbReference>
<feature type="domain" description="Co-chaperone DjlA N-terminal" evidence="1">
    <location>
        <begin position="49"/>
        <end position="104"/>
    </location>
</feature>
<comment type="caution">
    <text evidence="2">The sequence shown here is derived from an EMBL/GenBank/DDBJ whole genome shotgun (WGS) entry which is preliminary data.</text>
</comment>
<proteinExistence type="predicted"/>
<protein>
    <submittedName>
        <fullName evidence="2">TerB family tellurite resistance protein</fullName>
    </submittedName>
</protein>
<reference evidence="2" key="2">
    <citation type="submission" date="2023-06" db="EMBL/GenBank/DDBJ databases">
        <authorList>
            <person name="Lucena T."/>
            <person name="Sun Q."/>
        </authorList>
    </citation>
    <scope>NUCLEOTIDE SEQUENCE</scope>
    <source>
        <strain evidence="2">CECT 8869</strain>
    </source>
</reference>
<dbReference type="EMBL" id="JAUKUC010000001">
    <property type="protein sequence ID" value="MDO1513225.1"/>
    <property type="molecule type" value="Genomic_DNA"/>
</dbReference>
<gene>
    <name evidence="2" type="ORF">Q2T41_11210</name>
</gene>
<dbReference type="Gene3D" id="1.10.3680.10">
    <property type="entry name" value="TerB-like"/>
    <property type="match status" value="1"/>
</dbReference>
<dbReference type="CDD" id="cd07177">
    <property type="entry name" value="terB_like"/>
    <property type="match status" value="1"/>
</dbReference>
<dbReference type="InterPro" id="IPR029024">
    <property type="entry name" value="TerB-like"/>
</dbReference>
<dbReference type="Proteomes" id="UP001168579">
    <property type="component" value="Unassembled WGS sequence"/>
</dbReference>
<keyword evidence="3" id="KW-1185">Reference proteome</keyword>
<evidence type="ECO:0000313" key="2">
    <source>
        <dbReference type="EMBL" id="MDO1513225.1"/>
    </source>
</evidence>
<accession>A0ABT8RQW0</accession>
<reference evidence="2" key="1">
    <citation type="journal article" date="2014" name="Int. J. Syst. Evol. Microbiol.">
        <title>Complete genome of a new Firmicutes species belonging to the dominant human colonic microbiota ('Ruminococcus bicirculans') reveals two chromosomes and a selective capacity to utilize plant glucans.</title>
        <authorList>
            <consortium name="NISC Comparative Sequencing Program"/>
            <person name="Wegmann U."/>
            <person name="Louis P."/>
            <person name="Goesmann A."/>
            <person name="Henrissat B."/>
            <person name="Duncan S.H."/>
            <person name="Flint H.J."/>
        </authorList>
    </citation>
    <scope>NUCLEOTIDE SEQUENCE</scope>
    <source>
        <strain evidence="2">CECT 8869</strain>
    </source>
</reference>